<accession>A0A7S0A3X5</accession>
<dbReference type="EMBL" id="HBEG01012763">
    <property type="protein sequence ID" value="CAD8352375.1"/>
    <property type="molecule type" value="Transcribed_RNA"/>
</dbReference>
<organism evidence="2">
    <name type="scientific">Pyrodinium bahamense</name>
    <dbReference type="NCBI Taxonomy" id="73915"/>
    <lineage>
        <taxon>Eukaryota</taxon>
        <taxon>Sar</taxon>
        <taxon>Alveolata</taxon>
        <taxon>Dinophyceae</taxon>
        <taxon>Gonyaulacales</taxon>
        <taxon>Pyrocystaceae</taxon>
        <taxon>Pyrodinium</taxon>
    </lineage>
</organism>
<dbReference type="Gene3D" id="1.20.5.2050">
    <property type="match status" value="3"/>
</dbReference>
<feature type="compositionally biased region" description="Low complexity" evidence="1">
    <location>
        <begin position="127"/>
        <end position="151"/>
    </location>
</feature>
<dbReference type="AlphaFoldDB" id="A0A7S0A3X5"/>
<name>A0A7S0A3X5_9DINO</name>
<proteinExistence type="predicted"/>
<evidence type="ECO:0000256" key="1">
    <source>
        <dbReference type="SAM" id="MobiDB-lite"/>
    </source>
</evidence>
<sequence>MDNFGDLTRLDVPTLIAIVGGLGIGRDRIDMVIKERLVEIVRIALLKNQGKTEVAATGNNASEGGSSLGCTSNERGNCDGLDKSEGRDEGGKAHEHGCGQFAFTARNSTKVRITGKRRSPSMSAFQSGRVRGASRRPSAGGAATLRAASRRSAAKEPRAATGSQGAKQRDVPGVRWVPVKQCWITRWWEGAVNKVRTFSVRKYMAPGKTREEAKAEALRDAIALRKELVRTGKLKVKKTVLGSRIQGVHWNRARKGWQVRIMSDGKYLSGGYFRPKDNTPDEIERARLAAVERRRTLEHEHGVHEEAQHTSQLVEHDSGILGVTWSRFESQWHVQIALNGKKVNRRFRPKDDTLEEIERARLAAVQCRQDLERQKAEQVAAEPGGGCARP</sequence>
<reference evidence="2" key="1">
    <citation type="submission" date="2021-01" db="EMBL/GenBank/DDBJ databases">
        <authorList>
            <person name="Corre E."/>
            <person name="Pelletier E."/>
            <person name="Niang G."/>
            <person name="Scheremetjew M."/>
            <person name="Finn R."/>
            <person name="Kale V."/>
            <person name="Holt S."/>
            <person name="Cochrane G."/>
            <person name="Meng A."/>
            <person name="Brown T."/>
            <person name="Cohen L."/>
        </authorList>
    </citation>
    <scope>NUCLEOTIDE SEQUENCE</scope>
    <source>
        <strain evidence="2">Pbaha01</strain>
    </source>
</reference>
<evidence type="ECO:0000313" key="2">
    <source>
        <dbReference type="EMBL" id="CAD8352375.1"/>
    </source>
</evidence>
<gene>
    <name evidence="2" type="ORF">PBAH0796_LOCUS7742</name>
</gene>
<feature type="region of interest" description="Disordered" evidence="1">
    <location>
        <begin position="112"/>
        <end position="168"/>
    </location>
</feature>
<protein>
    <submittedName>
        <fullName evidence="2">Uncharacterized protein</fullName>
    </submittedName>
</protein>